<dbReference type="Pfam" id="PF05193">
    <property type="entry name" value="Peptidase_M16_C"/>
    <property type="match status" value="1"/>
</dbReference>
<organism evidence="4 5">
    <name type="scientific">Geochorda subterranea</name>
    <dbReference type="NCBI Taxonomy" id="3109564"/>
    <lineage>
        <taxon>Bacteria</taxon>
        <taxon>Bacillati</taxon>
        <taxon>Bacillota</taxon>
        <taxon>Limnochordia</taxon>
        <taxon>Limnochordales</taxon>
        <taxon>Geochordaceae</taxon>
        <taxon>Geochorda</taxon>
    </lineage>
</organism>
<dbReference type="Proteomes" id="UP001333102">
    <property type="component" value="Chromosome"/>
</dbReference>
<dbReference type="EMBL" id="CP141614">
    <property type="protein sequence ID" value="WRP13438.1"/>
    <property type="molecule type" value="Genomic_DNA"/>
</dbReference>
<dbReference type="SUPFAM" id="SSF63411">
    <property type="entry name" value="LuxS/MPP-like metallohydrolase"/>
    <property type="match status" value="2"/>
</dbReference>
<accession>A0ABZ1BLP2</accession>
<evidence type="ECO:0000259" key="2">
    <source>
        <dbReference type="Pfam" id="PF00675"/>
    </source>
</evidence>
<dbReference type="InterPro" id="IPR050361">
    <property type="entry name" value="MPP/UQCRC_Complex"/>
</dbReference>
<keyword evidence="5" id="KW-1185">Reference proteome</keyword>
<dbReference type="InterPro" id="IPR007863">
    <property type="entry name" value="Peptidase_M16_C"/>
</dbReference>
<gene>
    <name evidence="4" type="ORF">VLY81_08225</name>
</gene>
<proteinExistence type="inferred from homology"/>
<dbReference type="PANTHER" id="PTHR11851">
    <property type="entry name" value="METALLOPROTEASE"/>
    <property type="match status" value="1"/>
</dbReference>
<dbReference type="Pfam" id="PF00675">
    <property type="entry name" value="Peptidase_M16"/>
    <property type="match status" value="1"/>
</dbReference>
<protein>
    <submittedName>
        <fullName evidence="4">Pitrilysin family protein</fullName>
    </submittedName>
</protein>
<evidence type="ECO:0000256" key="1">
    <source>
        <dbReference type="ARBA" id="ARBA00007261"/>
    </source>
</evidence>
<evidence type="ECO:0000259" key="3">
    <source>
        <dbReference type="Pfam" id="PF05193"/>
    </source>
</evidence>
<dbReference type="InterPro" id="IPR011765">
    <property type="entry name" value="Pept_M16_N"/>
</dbReference>
<evidence type="ECO:0000313" key="5">
    <source>
        <dbReference type="Proteomes" id="UP001333102"/>
    </source>
</evidence>
<comment type="similarity">
    <text evidence="1">Belongs to the peptidase M16 family.</text>
</comment>
<sequence length="421" mass="46509">MPSTIRKTVLDNGVRIVTESVDDLRSTALSIWVDVGSRDEGPEEQGICHFIEHMMFKGTERLSAREIAERIDAIGGQLNAFTTKEQTCYYARVLGEHVPEAVDLLADMLLGSRMDPADVAKEQGVIVEEIGMYEDTPDELIHDLAARAYLGRHPAGRAVLGTRESVQALTRERLQAFVRRHYTGRRLVVAAAGKVDHDELVERIACHFGGLAAGEAPQRGAPVQADYRWLVRSRKTEQAHLCLTAPGLRANSPDKWTMLILDTVLGGGVSSRLFQELREERGWVYSTYSYHTAFADAGYFTVYAGASPDRAPAVLELVEQQLAALAASGITEAELRRAQEHLKGSILLSMESMSYRANRLARAELSGEPYLAPDELIARIESVRCEQVHRLAARLFVPDAYAYAAVGPVPWKTRRRLAAAG</sequence>
<dbReference type="Gene3D" id="3.30.830.10">
    <property type="entry name" value="Metalloenzyme, LuxS/M16 peptidase-like"/>
    <property type="match status" value="2"/>
</dbReference>
<reference evidence="5" key="1">
    <citation type="submission" date="2023-12" db="EMBL/GenBank/DDBJ databases">
        <title>Novel isolates from deep terrestrial aquifers shed light on the physiology and ecology of the class Limnochordia.</title>
        <authorList>
            <person name="Karnachuk O.V."/>
            <person name="Lukina A.P."/>
            <person name="Avakyan M.R."/>
            <person name="Kadnikov V."/>
            <person name="Begmatov S."/>
            <person name="Beletsky A.V."/>
            <person name="Mardanov A.V."/>
            <person name="Ravin N.V."/>
        </authorList>
    </citation>
    <scope>NUCLEOTIDE SEQUENCE [LARGE SCALE GENOMIC DNA]</scope>
    <source>
        <strain evidence="5">LN</strain>
    </source>
</reference>
<feature type="domain" description="Peptidase M16 N-terminal" evidence="2">
    <location>
        <begin position="16"/>
        <end position="162"/>
    </location>
</feature>
<evidence type="ECO:0000313" key="4">
    <source>
        <dbReference type="EMBL" id="WRP13438.1"/>
    </source>
</evidence>
<dbReference type="RefSeq" id="WP_324667683.1">
    <property type="nucleotide sequence ID" value="NZ_CP141614.1"/>
</dbReference>
<name>A0ABZ1BLP2_9FIRM</name>
<feature type="domain" description="Peptidase M16 C-terminal" evidence="3">
    <location>
        <begin position="169"/>
        <end position="340"/>
    </location>
</feature>
<dbReference type="InterPro" id="IPR011249">
    <property type="entry name" value="Metalloenz_LuxS/M16"/>
</dbReference>
<dbReference type="PANTHER" id="PTHR11851:SF49">
    <property type="entry name" value="MITOCHONDRIAL-PROCESSING PEPTIDASE SUBUNIT ALPHA"/>
    <property type="match status" value="1"/>
</dbReference>